<feature type="region of interest" description="Disordered" evidence="1">
    <location>
        <begin position="1"/>
        <end position="57"/>
    </location>
</feature>
<protein>
    <submittedName>
        <fullName evidence="2">Uncharacterized protein</fullName>
    </submittedName>
</protein>
<dbReference type="AlphaFoldDB" id="A0AAN6QU63"/>
<dbReference type="Proteomes" id="UP001175353">
    <property type="component" value="Unassembled WGS sequence"/>
</dbReference>
<feature type="compositionally biased region" description="Basic and acidic residues" evidence="1">
    <location>
        <begin position="37"/>
        <end position="57"/>
    </location>
</feature>
<organism evidence="2 3">
    <name type="scientific">Friedmanniomyces endolithicus</name>
    <dbReference type="NCBI Taxonomy" id="329885"/>
    <lineage>
        <taxon>Eukaryota</taxon>
        <taxon>Fungi</taxon>
        <taxon>Dikarya</taxon>
        <taxon>Ascomycota</taxon>
        <taxon>Pezizomycotina</taxon>
        <taxon>Dothideomycetes</taxon>
        <taxon>Dothideomycetidae</taxon>
        <taxon>Mycosphaerellales</taxon>
        <taxon>Teratosphaeriaceae</taxon>
        <taxon>Friedmanniomyces</taxon>
    </lineage>
</organism>
<accession>A0AAN6QU63</accession>
<gene>
    <name evidence="2" type="ORF">LTR91_009233</name>
</gene>
<name>A0AAN6QU63_9PEZI</name>
<keyword evidence="3" id="KW-1185">Reference proteome</keyword>
<sequence>MALQFSDTHVYRCRSQNSNSRPRNGMEPAKRPVASAGKEEAISPSHDEADDSQDRSRLCPFALVREDQEGEAGAELADSHERGVGFREGKLVLEGGFLLGEEGFPALVSGSGESVLGSSVRPKDLEKPTGSTSAWAPVATASMAKTTATALNDVGMM</sequence>
<evidence type="ECO:0000313" key="3">
    <source>
        <dbReference type="Proteomes" id="UP001175353"/>
    </source>
</evidence>
<comment type="caution">
    <text evidence="2">The sequence shown here is derived from an EMBL/GenBank/DDBJ whole genome shotgun (WGS) entry which is preliminary data.</text>
</comment>
<proteinExistence type="predicted"/>
<evidence type="ECO:0000313" key="2">
    <source>
        <dbReference type="EMBL" id="KAK0989589.1"/>
    </source>
</evidence>
<evidence type="ECO:0000256" key="1">
    <source>
        <dbReference type="SAM" id="MobiDB-lite"/>
    </source>
</evidence>
<reference evidence="2" key="1">
    <citation type="submission" date="2023-06" db="EMBL/GenBank/DDBJ databases">
        <title>Black Yeasts Isolated from many extreme environments.</title>
        <authorList>
            <person name="Coleine C."/>
            <person name="Stajich J.E."/>
            <person name="Selbmann L."/>
        </authorList>
    </citation>
    <scope>NUCLEOTIDE SEQUENCE</scope>
    <source>
        <strain evidence="2">CCFEE 5200</strain>
    </source>
</reference>
<dbReference type="EMBL" id="JAUJLE010000074">
    <property type="protein sequence ID" value="KAK0989589.1"/>
    <property type="molecule type" value="Genomic_DNA"/>
</dbReference>